<dbReference type="EMBL" id="BGZK01002078">
    <property type="protein sequence ID" value="GBP90367.1"/>
    <property type="molecule type" value="Genomic_DNA"/>
</dbReference>
<dbReference type="AlphaFoldDB" id="A0A4C1ZUT6"/>
<evidence type="ECO:0000313" key="2">
    <source>
        <dbReference type="EMBL" id="GBP90367.1"/>
    </source>
</evidence>
<reference evidence="2 3" key="1">
    <citation type="journal article" date="2019" name="Commun. Biol.">
        <title>The bagworm genome reveals a unique fibroin gene that provides high tensile strength.</title>
        <authorList>
            <person name="Kono N."/>
            <person name="Nakamura H."/>
            <person name="Ohtoshi R."/>
            <person name="Tomita M."/>
            <person name="Numata K."/>
            <person name="Arakawa K."/>
        </authorList>
    </citation>
    <scope>NUCLEOTIDE SEQUENCE [LARGE SCALE GENOMIC DNA]</scope>
</reference>
<feature type="compositionally biased region" description="Basic and acidic residues" evidence="1">
    <location>
        <begin position="93"/>
        <end position="102"/>
    </location>
</feature>
<name>A0A4C1ZUT6_EUMVA</name>
<proteinExistence type="predicted"/>
<protein>
    <submittedName>
        <fullName evidence="2">Uncharacterized protein</fullName>
    </submittedName>
</protein>
<comment type="caution">
    <text evidence="2">The sequence shown here is derived from an EMBL/GenBank/DDBJ whole genome shotgun (WGS) entry which is preliminary data.</text>
</comment>
<keyword evidence="3" id="KW-1185">Reference proteome</keyword>
<dbReference type="Proteomes" id="UP000299102">
    <property type="component" value="Unassembled WGS sequence"/>
</dbReference>
<evidence type="ECO:0000256" key="1">
    <source>
        <dbReference type="SAM" id="MobiDB-lite"/>
    </source>
</evidence>
<gene>
    <name evidence="2" type="ORF">EVAR_49096_1</name>
</gene>
<sequence length="196" mass="21275">MSEDPSRSLESERLLVVSALDDCRKRDEQSLFQVQALQEELHSKEEGPMNHNTSSICVSMNCTGPIQQTNQMNNALHVDAPAVASPRSGASPRDARRAEMSQRRVSKVDGPAAQPGDVLDIRVPGPSHLLLCQMYIAALRCSALPRRYHLMSRDSDVVPHAGSTLGRRPLAPVADATTPISDGLDVLSAAEIARFI</sequence>
<feature type="region of interest" description="Disordered" evidence="1">
    <location>
        <begin position="83"/>
        <end position="114"/>
    </location>
</feature>
<evidence type="ECO:0000313" key="3">
    <source>
        <dbReference type="Proteomes" id="UP000299102"/>
    </source>
</evidence>
<organism evidence="2 3">
    <name type="scientific">Eumeta variegata</name>
    <name type="common">Bagworm moth</name>
    <name type="synonym">Eumeta japonica</name>
    <dbReference type="NCBI Taxonomy" id="151549"/>
    <lineage>
        <taxon>Eukaryota</taxon>
        <taxon>Metazoa</taxon>
        <taxon>Ecdysozoa</taxon>
        <taxon>Arthropoda</taxon>
        <taxon>Hexapoda</taxon>
        <taxon>Insecta</taxon>
        <taxon>Pterygota</taxon>
        <taxon>Neoptera</taxon>
        <taxon>Endopterygota</taxon>
        <taxon>Lepidoptera</taxon>
        <taxon>Glossata</taxon>
        <taxon>Ditrysia</taxon>
        <taxon>Tineoidea</taxon>
        <taxon>Psychidae</taxon>
        <taxon>Oiketicinae</taxon>
        <taxon>Eumeta</taxon>
    </lineage>
</organism>
<accession>A0A4C1ZUT6</accession>